<feature type="compositionally biased region" description="Acidic residues" evidence="4">
    <location>
        <begin position="35"/>
        <end position="94"/>
    </location>
</feature>
<feature type="region of interest" description="Disordered" evidence="4">
    <location>
        <begin position="30"/>
        <end position="95"/>
    </location>
</feature>
<feature type="domain" description="Solute-binding protein family 5" evidence="5">
    <location>
        <begin position="138"/>
        <end position="498"/>
    </location>
</feature>
<comment type="similarity">
    <text evidence="1">Belongs to the bacterial solute-binding protein 5 family.</text>
</comment>
<dbReference type="Pfam" id="PF00496">
    <property type="entry name" value="SBP_bac_5"/>
    <property type="match status" value="1"/>
</dbReference>
<dbReference type="PIRSF" id="PIRSF002741">
    <property type="entry name" value="MppA"/>
    <property type="match status" value="1"/>
</dbReference>
<dbReference type="InterPro" id="IPR000914">
    <property type="entry name" value="SBP_5_dom"/>
</dbReference>
<accession>A0ABD5X6Z4</accession>
<evidence type="ECO:0000313" key="7">
    <source>
        <dbReference type="Proteomes" id="UP001596414"/>
    </source>
</evidence>
<dbReference type="InterPro" id="IPR006311">
    <property type="entry name" value="TAT_signal"/>
</dbReference>
<dbReference type="Gene3D" id="3.10.105.10">
    <property type="entry name" value="Dipeptide-binding Protein, Domain 3"/>
    <property type="match status" value="1"/>
</dbReference>
<proteinExistence type="inferred from homology"/>
<organism evidence="6 7">
    <name type="scientific">Halovenus rubra</name>
    <dbReference type="NCBI Taxonomy" id="869890"/>
    <lineage>
        <taxon>Archaea</taxon>
        <taxon>Methanobacteriati</taxon>
        <taxon>Methanobacteriota</taxon>
        <taxon>Stenosarchaea group</taxon>
        <taxon>Halobacteria</taxon>
        <taxon>Halobacteriales</taxon>
        <taxon>Haloarculaceae</taxon>
        <taxon>Halovenus</taxon>
    </lineage>
</organism>
<dbReference type="SUPFAM" id="SSF53850">
    <property type="entry name" value="Periplasmic binding protein-like II"/>
    <property type="match status" value="1"/>
</dbReference>
<dbReference type="Gene3D" id="3.90.76.10">
    <property type="entry name" value="Dipeptide-binding Protein, Domain 1"/>
    <property type="match status" value="1"/>
</dbReference>
<dbReference type="RefSeq" id="WP_267637175.1">
    <property type="nucleotide sequence ID" value="NZ_JAODIY010000009.1"/>
</dbReference>
<keyword evidence="2" id="KW-0813">Transport</keyword>
<keyword evidence="3" id="KW-0732">Signal</keyword>
<evidence type="ECO:0000256" key="3">
    <source>
        <dbReference type="ARBA" id="ARBA00022729"/>
    </source>
</evidence>
<dbReference type="InterPro" id="IPR039424">
    <property type="entry name" value="SBP_5"/>
</dbReference>
<name>A0ABD5X6Z4_9EURY</name>
<comment type="caution">
    <text evidence="6">The sequence shown here is derived from an EMBL/GenBank/DDBJ whole genome shotgun (WGS) entry which is preliminary data.</text>
</comment>
<evidence type="ECO:0000259" key="5">
    <source>
        <dbReference type="Pfam" id="PF00496"/>
    </source>
</evidence>
<dbReference type="Gene3D" id="3.40.190.10">
    <property type="entry name" value="Periplasmic binding protein-like II"/>
    <property type="match status" value="1"/>
</dbReference>
<evidence type="ECO:0000256" key="4">
    <source>
        <dbReference type="SAM" id="MobiDB-lite"/>
    </source>
</evidence>
<protein>
    <submittedName>
        <fullName evidence="6">ABC transporter substrate-binding protein</fullName>
    </submittedName>
</protein>
<gene>
    <name evidence="6" type="ORF">ACFQJ7_13265</name>
</gene>
<dbReference type="AlphaFoldDB" id="A0ABD5X6Z4"/>
<evidence type="ECO:0000256" key="1">
    <source>
        <dbReference type="ARBA" id="ARBA00005695"/>
    </source>
</evidence>
<dbReference type="GO" id="GO:0042597">
    <property type="term" value="C:periplasmic space"/>
    <property type="evidence" value="ECO:0007669"/>
    <property type="project" value="UniProtKB-ARBA"/>
</dbReference>
<dbReference type="Proteomes" id="UP001596414">
    <property type="component" value="Unassembled WGS sequence"/>
</dbReference>
<reference evidence="6 7" key="1">
    <citation type="journal article" date="2014" name="Int. J. Syst. Evol. Microbiol.">
        <title>Complete genome sequence of Corynebacterium casei LMG S-19264T (=DSM 44701T), isolated from a smear-ripened cheese.</title>
        <authorList>
            <consortium name="US DOE Joint Genome Institute (JGI-PGF)"/>
            <person name="Walter F."/>
            <person name="Albersmeier A."/>
            <person name="Kalinowski J."/>
            <person name="Ruckert C."/>
        </authorList>
    </citation>
    <scope>NUCLEOTIDE SEQUENCE [LARGE SCALE GENOMIC DNA]</scope>
    <source>
        <strain evidence="6 7">CGMCC 4.7215</strain>
    </source>
</reference>
<dbReference type="PROSITE" id="PS51318">
    <property type="entry name" value="TAT"/>
    <property type="match status" value="1"/>
</dbReference>
<dbReference type="EMBL" id="JBHSZQ010000047">
    <property type="protein sequence ID" value="MFC7126980.1"/>
    <property type="molecule type" value="Genomic_DNA"/>
</dbReference>
<dbReference type="PANTHER" id="PTHR30290:SF9">
    <property type="entry name" value="OLIGOPEPTIDE-BINDING PROTEIN APPA"/>
    <property type="match status" value="1"/>
</dbReference>
<evidence type="ECO:0000256" key="2">
    <source>
        <dbReference type="ARBA" id="ARBA00022448"/>
    </source>
</evidence>
<sequence length="576" mass="62972">MAEDNEELDRRGFLEYAGATGAAVTSLALAGCTGDSEDELEDGSDGGTEDGSDGGTEDGSDGGSEDGSDGGSEDGSDGGSEDGEDGSDGSDSEPFEITMTQRQDPTTLDPHDHRETTTDNVLLHAYEGILWRTGSGEIIESLATEWEQLAPDRHKFTIREGVTFHDGTELTPSDCAFSVKRVVDPDVGGLESPQRDQLAGIVDAEVVDGENAIIVHSDGVNPMVFQEIASYCPVVSEQWISDKSSDDIAVDINGTGPYQLAEYNEGESTVFERYDDYWGEMPDATQVEIIAASENSTRTGQLEAGETDIVSAVPPADAGRIQGADDLRIADTGSTRILFMPMRYDVEPFSSTEFRQAMNYAIDLEQMIEEILRGFGKPTGQPTLPGFFGHNEDIEPYPYDPEQAEQLVEESGHAGAEIEIEYPAGRYLLNDELVQAAAGFIDELSNVSCEAVSRDFGTLTGELLDGDITTQPEFYNIGWGNTTFDASQTMVFWLTEGTSGYHYVNEEMGRLLSQASEEADPEEREQLFKEANQLAHDDATWVFLNQEFLVYGINNRIEWEPRQDEFFLAQGMDRAE</sequence>
<evidence type="ECO:0000313" key="6">
    <source>
        <dbReference type="EMBL" id="MFC7126980.1"/>
    </source>
</evidence>
<dbReference type="InterPro" id="IPR030678">
    <property type="entry name" value="Peptide/Ni-bd"/>
</dbReference>
<dbReference type="PANTHER" id="PTHR30290">
    <property type="entry name" value="PERIPLASMIC BINDING COMPONENT OF ABC TRANSPORTER"/>
    <property type="match status" value="1"/>
</dbReference>